<feature type="compositionally biased region" description="Acidic residues" evidence="1">
    <location>
        <begin position="178"/>
        <end position="192"/>
    </location>
</feature>
<evidence type="ECO:0000313" key="3">
    <source>
        <dbReference type="EMBL" id="EDW07893.1"/>
    </source>
</evidence>
<name>B4L307_DROMO</name>
<reference evidence="3 4" key="1">
    <citation type="journal article" date="2007" name="Nature">
        <title>Evolution of genes and genomes on the Drosophila phylogeny.</title>
        <authorList>
            <consortium name="Drosophila 12 Genomes Consortium"/>
            <person name="Clark A.G."/>
            <person name="Eisen M.B."/>
            <person name="Smith D.R."/>
            <person name="Bergman C.M."/>
            <person name="Oliver B."/>
            <person name="Markow T.A."/>
            <person name="Kaufman T.C."/>
            <person name="Kellis M."/>
            <person name="Gelbart W."/>
            <person name="Iyer V.N."/>
            <person name="Pollard D.A."/>
            <person name="Sackton T.B."/>
            <person name="Larracuente A.M."/>
            <person name="Singh N.D."/>
            <person name="Abad J.P."/>
            <person name="Abt D.N."/>
            <person name="Adryan B."/>
            <person name="Aguade M."/>
            <person name="Akashi H."/>
            <person name="Anderson W.W."/>
            <person name="Aquadro C.F."/>
            <person name="Ardell D.H."/>
            <person name="Arguello R."/>
            <person name="Artieri C.G."/>
            <person name="Barbash D.A."/>
            <person name="Barker D."/>
            <person name="Barsanti P."/>
            <person name="Batterham P."/>
            <person name="Batzoglou S."/>
            <person name="Begun D."/>
            <person name="Bhutkar A."/>
            <person name="Blanco E."/>
            <person name="Bosak S.A."/>
            <person name="Bradley R.K."/>
            <person name="Brand A.D."/>
            <person name="Brent M.R."/>
            <person name="Brooks A.N."/>
            <person name="Brown R.H."/>
            <person name="Butlin R.K."/>
            <person name="Caggese C."/>
            <person name="Calvi B.R."/>
            <person name="Bernardo de Carvalho A."/>
            <person name="Caspi A."/>
            <person name="Castrezana S."/>
            <person name="Celniker S.E."/>
            <person name="Chang J.L."/>
            <person name="Chapple C."/>
            <person name="Chatterji S."/>
            <person name="Chinwalla A."/>
            <person name="Civetta A."/>
            <person name="Clifton S.W."/>
            <person name="Comeron J.M."/>
            <person name="Costello J.C."/>
            <person name="Coyne J.A."/>
            <person name="Daub J."/>
            <person name="David R.G."/>
            <person name="Delcher A.L."/>
            <person name="Delehaunty K."/>
            <person name="Do C.B."/>
            <person name="Ebling H."/>
            <person name="Edwards K."/>
            <person name="Eickbush T."/>
            <person name="Evans J.D."/>
            <person name="Filipski A."/>
            <person name="Findeiss S."/>
            <person name="Freyhult E."/>
            <person name="Fulton L."/>
            <person name="Fulton R."/>
            <person name="Garcia A.C."/>
            <person name="Gardiner A."/>
            <person name="Garfield D.A."/>
            <person name="Garvin B.E."/>
            <person name="Gibson G."/>
            <person name="Gilbert D."/>
            <person name="Gnerre S."/>
            <person name="Godfrey J."/>
            <person name="Good R."/>
            <person name="Gotea V."/>
            <person name="Gravely B."/>
            <person name="Greenberg A.J."/>
            <person name="Griffiths-Jones S."/>
            <person name="Gross S."/>
            <person name="Guigo R."/>
            <person name="Gustafson E.A."/>
            <person name="Haerty W."/>
            <person name="Hahn M.W."/>
            <person name="Halligan D.L."/>
            <person name="Halpern A.L."/>
            <person name="Halter G.M."/>
            <person name="Han M.V."/>
            <person name="Heger A."/>
            <person name="Hillier L."/>
            <person name="Hinrichs A.S."/>
            <person name="Holmes I."/>
            <person name="Hoskins R.A."/>
            <person name="Hubisz M.J."/>
            <person name="Hultmark D."/>
            <person name="Huntley M.A."/>
            <person name="Jaffe D.B."/>
            <person name="Jagadeeshan S."/>
            <person name="Jeck W.R."/>
            <person name="Johnson J."/>
            <person name="Jones C.D."/>
            <person name="Jordan W.C."/>
            <person name="Karpen G.H."/>
            <person name="Kataoka E."/>
            <person name="Keightley P.D."/>
            <person name="Kheradpour P."/>
            <person name="Kirkness E.F."/>
            <person name="Koerich L.B."/>
            <person name="Kristiansen K."/>
            <person name="Kudrna D."/>
            <person name="Kulathinal R.J."/>
            <person name="Kumar S."/>
            <person name="Kwok R."/>
            <person name="Lander E."/>
            <person name="Langley C.H."/>
            <person name="Lapoint R."/>
            <person name="Lazzaro B.P."/>
            <person name="Lee S.J."/>
            <person name="Levesque L."/>
            <person name="Li R."/>
            <person name="Lin C.F."/>
            <person name="Lin M.F."/>
            <person name="Lindblad-Toh K."/>
            <person name="Llopart A."/>
            <person name="Long M."/>
            <person name="Low L."/>
            <person name="Lozovsky E."/>
            <person name="Lu J."/>
            <person name="Luo M."/>
            <person name="Machado C.A."/>
            <person name="Makalowski W."/>
            <person name="Marzo M."/>
            <person name="Matsuda M."/>
            <person name="Matzkin L."/>
            <person name="McAllister B."/>
            <person name="McBride C.S."/>
            <person name="McKernan B."/>
            <person name="McKernan K."/>
            <person name="Mendez-Lago M."/>
            <person name="Minx P."/>
            <person name="Mollenhauer M.U."/>
            <person name="Montooth K."/>
            <person name="Mount S.M."/>
            <person name="Mu X."/>
            <person name="Myers E."/>
            <person name="Negre B."/>
            <person name="Newfeld S."/>
            <person name="Nielsen R."/>
            <person name="Noor M.A."/>
            <person name="O'Grady P."/>
            <person name="Pachter L."/>
            <person name="Papaceit M."/>
            <person name="Parisi M.J."/>
            <person name="Parisi M."/>
            <person name="Parts L."/>
            <person name="Pedersen J.S."/>
            <person name="Pesole G."/>
            <person name="Phillippy A.M."/>
            <person name="Ponting C.P."/>
            <person name="Pop M."/>
            <person name="Porcelli D."/>
            <person name="Powell J.R."/>
            <person name="Prohaska S."/>
            <person name="Pruitt K."/>
            <person name="Puig M."/>
            <person name="Quesneville H."/>
            <person name="Ram K.R."/>
            <person name="Rand D."/>
            <person name="Rasmussen M.D."/>
            <person name="Reed L.K."/>
            <person name="Reenan R."/>
            <person name="Reily A."/>
            <person name="Remington K.A."/>
            <person name="Rieger T.T."/>
            <person name="Ritchie M.G."/>
            <person name="Robin C."/>
            <person name="Rogers Y.H."/>
            <person name="Rohde C."/>
            <person name="Rozas J."/>
            <person name="Rubenfield M.J."/>
            <person name="Ruiz A."/>
            <person name="Russo S."/>
            <person name="Salzberg S.L."/>
            <person name="Sanchez-Gracia A."/>
            <person name="Saranga D.J."/>
            <person name="Sato H."/>
            <person name="Schaeffer S.W."/>
            <person name="Schatz M.C."/>
            <person name="Schlenke T."/>
            <person name="Schwartz R."/>
            <person name="Segarra C."/>
            <person name="Singh R.S."/>
            <person name="Sirot L."/>
            <person name="Sirota M."/>
            <person name="Sisneros N.B."/>
            <person name="Smith C.D."/>
            <person name="Smith T.F."/>
            <person name="Spieth J."/>
            <person name="Stage D.E."/>
            <person name="Stark A."/>
            <person name="Stephan W."/>
            <person name="Strausberg R.L."/>
            <person name="Strempel S."/>
            <person name="Sturgill D."/>
            <person name="Sutton G."/>
            <person name="Sutton G.G."/>
            <person name="Tao W."/>
            <person name="Teichmann S."/>
            <person name="Tobari Y.N."/>
            <person name="Tomimura Y."/>
            <person name="Tsolas J.M."/>
            <person name="Valente V.L."/>
            <person name="Venter E."/>
            <person name="Venter J.C."/>
            <person name="Vicario S."/>
            <person name="Vieira F.G."/>
            <person name="Vilella A.J."/>
            <person name="Villasante A."/>
            <person name="Walenz B."/>
            <person name="Wang J."/>
            <person name="Wasserman M."/>
            <person name="Watts T."/>
            <person name="Wilson D."/>
            <person name="Wilson R.K."/>
            <person name="Wing R.A."/>
            <person name="Wolfner M.F."/>
            <person name="Wong A."/>
            <person name="Wong G.K."/>
            <person name="Wu C.I."/>
            <person name="Wu G."/>
            <person name="Yamamoto D."/>
            <person name="Yang H.P."/>
            <person name="Yang S.P."/>
            <person name="Yorke J.A."/>
            <person name="Yoshida K."/>
            <person name="Zdobnov E."/>
            <person name="Zhang P."/>
            <person name="Zhang Y."/>
            <person name="Zimin A.V."/>
            <person name="Baldwin J."/>
            <person name="Abdouelleil A."/>
            <person name="Abdulkadir J."/>
            <person name="Abebe A."/>
            <person name="Abera B."/>
            <person name="Abreu J."/>
            <person name="Acer S.C."/>
            <person name="Aftuck L."/>
            <person name="Alexander A."/>
            <person name="An P."/>
            <person name="Anderson E."/>
            <person name="Anderson S."/>
            <person name="Arachi H."/>
            <person name="Azer M."/>
            <person name="Bachantsang P."/>
            <person name="Barry A."/>
            <person name="Bayul T."/>
            <person name="Berlin A."/>
            <person name="Bessette D."/>
            <person name="Bloom T."/>
            <person name="Blye J."/>
            <person name="Boguslavskiy L."/>
            <person name="Bonnet C."/>
            <person name="Boukhgalter B."/>
            <person name="Bourzgui I."/>
            <person name="Brown A."/>
            <person name="Cahill P."/>
            <person name="Channer S."/>
            <person name="Cheshatsang Y."/>
            <person name="Chuda L."/>
            <person name="Citroen M."/>
            <person name="Collymore A."/>
            <person name="Cooke P."/>
            <person name="Costello M."/>
            <person name="D'Aco K."/>
            <person name="Daza R."/>
            <person name="De Haan G."/>
            <person name="DeGray S."/>
            <person name="DeMaso C."/>
            <person name="Dhargay N."/>
            <person name="Dooley K."/>
            <person name="Dooley E."/>
            <person name="Doricent M."/>
            <person name="Dorje P."/>
            <person name="Dorjee K."/>
            <person name="Dupes A."/>
            <person name="Elong R."/>
            <person name="Falk J."/>
            <person name="Farina A."/>
            <person name="Faro S."/>
            <person name="Ferguson D."/>
            <person name="Fisher S."/>
            <person name="Foley C.D."/>
            <person name="Franke A."/>
            <person name="Friedrich D."/>
            <person name="Gadbois L."/>
            <person name="Gearin G."/>
            <person name="Gearin C.R."/>
            <person name="Giannoukos G."/>
            <person name="Goode T."/>
            <person name="Graham J."/>
            <person name="Grandbois E."/>
            <person name="Grewal S."/>
            <person name="Gyaltsen K."/>
            <person name="Hafez N."/>
            <person name="Hagos B."/>
            <person name="Hall J."/>
            <person name="Henson C."/>
            <person name="Hollinger A."/>
            <person name="Honan T."/>
            <person name="Huard M.D."/>
            <person name="Hughes L."/>
            <person name="Hurhula B."/>
            <person name="Husby M.E."/>
            <person name="Kamat A."/>
            <person name="Kanga B."/>
            <person name="Kashin S."/>
            <person name="Khazanovich D."/>
            <person name="Kisner P."/>
            <person name="Lance K."/>
            <person name="Lara M."/>
            <person name="Lee W."/>
            <person name="Lennon N."/>
            <person name="Letendre F."/>
            <person name="LeVine R."/>
            <person name="Lipovsky A."/>
            <person name="Liu X."/>
            <person name="Liu J."/>
            <person name="Liu S."/>
            <person name="Lokyitsang T."/>
            <person name="Lokyitsang Y."/>
            <person name="Lubonja R."/>
            <person name="Lui A."/>
            <person name="MacDonald P."/>
            <person name="Magnisalis V."/>
            <person name="Maru K."/>
            <person name="Matthews C."/>
            <person name="McCusker W."/>
            <person name="McDonough S."/>
            <person name="Mehta T."/>
            <person name="Meldrim J."/>
            <person name="Meneus L."/>
            <person name="Mihai O."/>
            <person name="Mihalev A."/>
            <person name="Mihova T."/>
            <person name="Mittelman R."/>
            <person name="Mlenga V."/>
            <person name="Montmayeur A."/>
            <person name="Mulrain L."/>
            <person name="Navidi A."/>
            <person name="Naylor J."/>
            <person name="Negash T."/>
            <person name="Nguyen T."/>
            <person name="Nguyen N."/>
            <person name="Nicol R."/>
            <person name="Norbu C."/>
            <person name="Norbu N."/>
            <person name="Novod N."/>
            <person name="O'Neill B."/>
            <person name="Osman S."/>
            <person name="Markiewicz E."/>
            <person name="Oyono O.L."/>
            <person name="Patti C."/>
            <person name="Phunkhang P."/>
            <person name="Pierre F."/>
            <person name="Priest M."/>
            <person name="Raghuraman S."/>
            <person name="Rege F."/>
            <person name="Reyes R."/>
            <person name="Rise C."/>
            <person name="Rogov P."/>
            <person name="Ross K."/>
            <person name="Ryan E."/>
            <person name="Settipalli S."/>
            <person name="Shea T."/>
            <person name="Sherpa N."/>
            <person name="Shi L."/>
            <person name="Shih D."/>
            <person name="Sparrow T."/>
            <person name="Spaulding J."/>
            <person name="Stalker J."/>
            <person name="Stange-Thomann N."/>
            <person name="Stavropoulos S."/>
            <person name="Stone C."/>
            <person name="Strader C."/>
            <person name="Tesfaye S."/>
            <person name="Thomson T."/>
            <person name="Thoulutsang Y."/>
            <person name="Thoulutsang D."/>
            <person name="Topham K."/>
            <person name="Topping I."/>
            <person name="Tsamla T."/>
            <person name="Vassiliev H."/>
            <person name="Vo A."/>
            <person name="Wangchuk T."/>
            <person name="Wangdi T."/>
            <person name="Weiand M."/>
            <person name="Wilkinson J."/>
            <person name="Wilson A."/>
            <person name="Yadav S."/>
            <person name="Young G."/>
            <person name="Yu Q."/>
            <person name="Zembek L."/>
            <person name="Zhong D."/>
            <person name="Zimmer A."/>
            <person name="Zwirko Z."/>
            <person name="Jaffe D.B."/>
            <person name="Alvarez P."/>
            <person name="Brockman W."/>
            <person name="Butler J."/>
            <person name="Chin C."/>
            <person name="Gnerre S."/>
            <person name="Grabherr M."/>
            <person name="Kleber M."/>
            <person name="Mauceli E."/>
            <person name="MacCallum I."/>
        </authorList>
    </citation>
    <scope>NUCLEOTIDE SEQUENCE [LARGE SCALE GENOMIC DNA]</scope>
    <source>
        <strain evidence="4">Tucson 15081-1352.22</strain>
    </source>
</reference>
<feature type="region of interest" description="Disordered" evidence="1">
    <location>
        <begin position="347"/>
        <end position="373"/>
    </location>
</feature>
<protein>
    <recommendedName>
        <fullName evidence="5">Protein with signal anchor</fullName>
    </recommendedName>
</protein>
<dbReference type="PhylomeDB" id="B4L307"/>
<dbReference type="KEGG" id="dmo:Dmoj_GI14605"/>
<dbReference type="PROSITE" id="PS51257">
    <property type="entry name" value="PROKAR_LIPOPROTEIN"/>
    <property type="match status" value="1"/>
</dbReference>
<dbReference type="EMBL" id="CH933810">
    <property type="protein sequence ID" value="EDW07893.1"/>
    <property type="molecule type" value="Genomic_DNA"/>
</dbReference>
<organism evidence="3 4">
    <name type="scientific">Drosophila mojavensis</name>
    <name type="common">Fruit fly</name>
    <dbReference type="NCBI Taxonomy" id="7230"/>
    <lineage>
        <taxon>Eukaryota</taxon>
        <taxon>Metazoa</taxon>
        <taxon>Ecdysozoa</taxon>
        <taxon>Arthropoda</taxon>
        <taxon>Hexapoda</taxon>
        <taxon>Insecta</taxon>
        <taxon>Pterygota</taxon>
        <taxon>Neoptera</taxon>
        <taxon>Endopterygota</taxon>
        <taxon>Diptera</taxon>
        <taxon>Brachycera</taxon>
        <taxon>Muscomorpha</taxon>
        <taxon>Ephydroidea</taxon>
        <taxon>Drosophilidae</taxon>
        <taxon>Drosophila</taxon>
    </lineage>
</organism>
<feature type="transmembrane region" description="Helical" evidence="2">
    <location>
        <begin position="82"/>
        <end position="114"/>
    </location>
</feature>
<accession>B4L307</accession>
<dbReference type="Proteomes" id="UP000009192">
    <property type="component" value="Unassembled WGS sequence"/>
</dbReference>
<keyword evidence="2" id="KW-0472">Membrane</keyword>
<dbReference type="AlphaFoldDB" id="B4L307"/>
<feature type="transmembrane region" description="Helical" evidence="2">
    <location>
        <begin position="12"/>
        <end position="44"/>
    </location>
</feature>
<evidence type="ECO:0008006" key="5">
    <source>
        <dbReference type="Google" id="ProtNLM"/>
    </source>
</evidence>
<evidence type="ECO:0000256" key="2">
    <source>
        <dbReference type="SAM" id="Phobius"/>
    </source>
</evidence>
<feature type="compositionally biased region" description="Low complexity" evidence="1">
    <location>
        <begin position="267"/>
        <end position="277"/>
    </location>
</feature>
<dbReference type="eggNOG" id="ENOG502RFDQ">
    <property type="taxonomic scope" value="Eukaryota"/>
</dbReference>
<proteinExistence type="predicted"/>
<dbReference type="InParanoid" id="B4L307"/>
<dbReference type="OMA" id="HKDFQWS"/>
<sequence>MFQIPRPTRATLLGAVIALGMVMLMSCVRPLGVLFLGLFSYWLYWTRCSYRVVLTPQLREKLESWLHRAVDWRHNSPSMFCLVSAGCLATIAVLGHLLSGSVLVMTLLVVSAVVSTKYNFKLVHIERRDFQWSERINYNNAVSELDDEFLPDVNESNLFVLERASDVATISSPTDADGLGDGDDDDRSDDVPSELLIPDCIPEIDEHSTDEDDELVPLSQSKQTAEAQQQQQQQQQQQYEQSRQAMDNGSADKTMDFRRGHFKRDSSLSTTSSSSEESLSKGLQFPDHTSVDAGGPSLRQLPAPPTGADTASSSNLLTLAVKTQAQALLPSLVSNLVQWGASELDSTAKRRQVTALDSSDESDFEILETDDFK</sequence>
<dbReference type="OrthoDB" id="8019597at2759"/>
<gene>
    <name evidence="3" type="primary">Dmoj\GI14605</name>
    <name evidence="3" type="ORF">Dmoj_GI14605</name>
</gene>
<feature type="region of interest" description="Disordered" evidence="1">
    <location>
        <begin position="170"/>
        <end position="312"/>
    </location>
</feature>
<dbReference type="HOGENOM" id="CLU_063534_0_0_1"/>
<feature type="compositionally biased region" description="Low complexity" evidence="1">
    <location>
        <begin position="219"/>
        <end position="245"/>
    </location>
</feature>
<dbReference type="FunCoup" id="B4L307">
    <property type="interactions" value="2"/>
</dbReference>
<keyword evidence="2" id="KW-1133">Transmembrane helix</keyword>
<keyword evidence="2" id="KW-0812">Transmembrane</keyword>
<feature type="compositionally biased region" description="Basic and acidic residues" evidence="1">
    <location>
        <begin position="253"/>
        <end position="266"/>
    </location>
</feature>
<keyword evidence="4" id="KW-1185">Reference proteome</keyword>
<feature type="compositionally biased region" description="Acidic residues" evidence="1">
    <location>
        <begin position="358"/>
        <end position="373"/>
    </location>
</feature>
<evidence type="ECO:0000256" key="1">
    <source>
        <dbReference type="SAM" id="MobiDB-lite"/>
    </source>
</evidence>
<evidence type="ECO:0000313" key="4">
    <source>
        <dbReference type="Proteomes" id="UP000009192"/>
    </source>
</evidence>